<dbReference type="EMBL" id="VDCV01000010">
    <property type="protein sequence ID" value="KAB5537894.1"/>
    <property type="molecule type" value="Genomic_DNA"/>
</dbReference>
<evidence type="ECO:0000313" key="2">
    <source>
        <dbReference type="EMBL" id="KAB5537894.1"/>
    </source>
</evidence>
<sequence>MQNRALAQWLLIVTSHLRMVTAAELNEIHEDNAALITTKLKSEDVEGHVTAAELKHEDQDFKAPVTVINSTDTQKDSFYVIAAPEIVIETKSLAFEQSEKLETTIFPKGGYEAQEGVGRLSTESNPDNLNIHANVSLQNPRLLPQYNQESIREKQVEEKVIALERSDSERSRTPFLGFLKEEEAHVLVAKDVEE</sequence>
<accession>A0A5N5L560</accession>
<name>A0A5N5L560_9ROSI</name>
<reference evidence="3" key="1">
    <citation type="journal article" date="2019" name="Gigascience">
        <title>De novo genome assembly of the endangered Acer yangbiense, a plant species with extremely small populations endemic to Yunnan Province, China.</title>
        <authorList>
            <person name="Yang J."/>
            <person name="Wariss H.M."/>
            <person name="Tao L."/>
            <person name="Zhang R."/>
            <person name="Yun Q."/>
            <person name="Hollingsworth P."/>
            <person name="Dao Z."/>
            <person name="Luo G."/>
            <person name="Guo H."/>
            <person name="Ma Y."/>
            <person name="Sun W."/>
        </authorList>
    </citation>
    <scope>NUCLEOTIDE SEQUENCE [LARGE SCALE GENOMIC DNA]</scope>
    <source>
        <strain evidence="3">cv. br00</strain>
    </source>
</reference>
<feature type="signal peptide" evidence="1">
    <location>
        <begin position="1"/>
        <end position="22"/>
    </location>
</feature>
<keyword evidence="1" id="KW-0732">Signal</keyword>
<keyword evidence="3" id="KW-1185">Reference proteome</keyword>
<comment type="caution">
    <text evidence="2">The sequence shown here is derived from an EMBL/GenBank/DDBJ whole genome shotgun (WGS) entry which is preliminary data.</text>
</comment>
<evidence type="ECO:0000313" key="3">
    <source>
        <dbReference type="Proteomes" id="UP000326939"/>
    </source>
</evidence>
<evidence type="ECO:0000256" key="1">
    <source>
        <dbReference type="SAM" id="SignalP"/>
    </source>
</evidence>
<dbReference type="AlphaFoldDB" id="A0A5N5L560"/>
<gene>
    <name evidence="2" type="ORF">DKX38_015427</name>
</gene>
<dbReference type="Proteomes" id="UP000326939">
    <property type="component" value="Chromosome 10"/>
</dbReference>
<proteinExistence type="predicted"/>
<protein>
    <submittedName>
        <fullName evidence="2">Uncharacterized protein</fullName>
    </submittedName>
</protein>
<organism evidence="2 3">
    <name type="scientific">Salix brachista</name>
    <dbReference type="NCBI Taxonomy" id="2182728"/>
    <lineage>
        <taxon>Eukaryota</taxon>
        <taxon>Viridiplantae</taxon>
        <taxon>Streptophyta</taxon>
        <taxon>Embryophyta</taxon>
        <taxon>Tracheophyta</taxon>
        <taxon>Spermatophyta</taxon>
        <taxon>Magnoliopsida</taxon>
        <taxon>eudicotyledons</taxon>
        <taxon>Gunneridae</taxon>
        <taxon>Pentapetalae</taxon>
        <taxon>rosids</taxon>
        <taxon>fabids</taxon>
        <taxon>Malpighiales</taxon>
        <taxon>Salicaceae</taxon>
        <taxon>Saliceae</taxon>
        <taxon>Salix</taxon>
    </lineage>
</organism>
<feature type="chain" id="PRO_5024311966" evidence="1">
    <location>
        <begin position="23"/>
        <end position="194"/>
    </location>
</feature>